<dbReference type="InterPro" id="IPR051056">
    <property type="entry name" value="Glycosyl_Hydrolase_73"/>
</dbReference>
<protein>
    <submittedName>
        <fullName evidence="3">Flagellar protein FlgJ</fullName>
    </submittedName>
</protein>
<dbReference type="Gene3D" id="1.10.530.10">
    <property type="match status" value="1"/>
</dbReference>
<dbReference type="EMBL" id="JAUSTY010000004">
    <property type="protein sequence ID" value="MDQ0165181.1"/>
    <property type="molecule type" value="Genomic_DNA"/>
</dbReference>
<keyword evidence="1" id="KW-0378">Hydrolase</keyword>
<keyword evidence="4" id="KW-1185">Reference proteome</keyword>
<dbReference type="SMART" id="SM00047">
    <property type="entry name" value="LYZ2"/>
    <property type="match status" value="1"/>
</dbReference>
<keyword evidence="3" id="KW-0966">Cell projection</keyword>
<dbReference type="Pfam" id="PF01832">
    <property type="entry name" value="Glucosaminidase"/>
    <property type="match status" value="1"/>
</dbReference>
<dbReference type="PRINTS" id="PR01002">
    <property type="entry name" value="FLGFLGJ"/>
</dbReference>
<keyword evidence="3" id="KW-0282">Flagellum</keyword>
<name>A0ABT9VW06_9BACI</name>
<reference evidence="3 4" key="1">
    <citation type="submission" date="2023-07" db="EMBL/GenBank/DDBJ databases">
        <title>Genomic Encyclopedia of Type Strains, Phase IV (KMG-IV): sequencing the most valuable type-strain genomes for metagenomic binning, comparative biology and taxonomic classification.</title>
        <authorList>
            <person name="Goeker M."/>
        </authorList>
    </citation>
    <scope>NUCLEOTIDE SEQUENCE [LARGE SCALE GENOMIC DNA]</scope>
    <source>
        <strain evidence="3 4">DSM 12751</strain>
    </source>
</reference>
<gene>
    <name evidence="3" type="ORF">J2S11_001081</name>
</gene>
<proteinExistence type="predicted"/>
<sequence>MTQQAFIEALVPHVTKLFAEGSSIFPSIRIAQSALETGWKVPSWNNLGGYKVGNGRPNEFWTGRVVNKGTWEVYDGQRVDIVAAFRAYESIEHFFHDQDLLFELPRYQRVREARSPEAQAEMLYQCGYATDPQYANKLLSIINSHQLKQYDERRQTYMLKKEDADKMIRFLSAGWFTVQGNKEAEKEFNRLANELRKASGQESK</sequence>
<evidence type="ECO:0000259" key="2">
    <source>
        <dbReference type="SMART" id="SM00047"/>
    </source>
</evidence>
<dbReference type="InterPro" id="IPR002901">
    <property type="entry name" value="MGlyc_endo_b_GlcNAc-like_dom"/>
</dbReference>
<evidence type="ECO:0000256" key="1">
    <source>
        <dbReference type="ARBA" id="ARBA00022801"/>
    </source>
</evidence>
<dbReference type="PANTHER" id="PTHR33308:SF9">
    <property type="entry name" value="PEPTIDOGLYCAN HYDROLASE FLGJ"/>
    <property type="match status" value="1"/>
</dbReference>
<evidence type="ECO:0000313" key="3">
    <source>
        <dbReference type="EMBL" id="MDQ0165181.1"/>
    </source>
</evidence>
<dbReference type="Proteomes" id="UP001235840">
    <property type="component" value="Unassembled WGS sequence"/>
</dbReference>
<organism evidence="3 4">
    <name type="scientific">Caldalkalibacillus horti</name>
    <dbReference type="NCBI Taxonomy" id="77523"/>
    <lineage>
        <taxon>Bacteria</taxon>
        <taxon>Bacillati</taxon>
        <taxon>Bacillota</taxon>
        <taxon>Bacilli</taxon>
        <taxon>Bacillales</taxon>
        <taxon>Bacillaceae</taxon>
        <taxon>Caldalkalibacillus</taxon>
    </lineage>
</organism>
<evidence type="ECO:0000313" key="4">
    <source>
        <dbReference type="Proteomes" id="UP001235840"/>
    </source>
</evidence>
<comment type="caution">
    <text evidence="3">The sequence shown here is derived from an EMBL/GenBank/DDBJ whole genome shotgun (WGS) entry which is preliminary data.</text>
</comment>
<dbReference type="RefSeq" id="WP_307391921.1">
    <property type="nucleotide sequence ID" value="NZ_BAAADK010000045.1"/>
</dbReference>
<accession>A0ABT9VW06</accession>
<dbReference type="PANTHER" id="PTHR33308">
    <property type="entry name" value="PEPTIDOGLYCAN HYDROLASE FLGJ"/>
    <property type="match status" value="1"/>
</dbReference>
<feature type="domain" description="Mannosyl-glycoprotein endo-beta-N-acetylglucosamidase-like" evidence="2">
    <location>
        <begin position="2"/>
        <end position="151"/>
    </location>
</feature>
<dbReference type="Gene3D" id="2.10.70.40">
    <property type="entry name" value="peptidoglycan hydrolase"/>
    <property type="match status" value="1"/>
</dbReference>
<keyword evidence="3" id="KW-0969">Cilium</keyword>